<evidence type="ECO:0000313" key="2">
    <source>
        <dbReference type="Proteomes" id="UP000218899"/>
    </source>
</evidence>
<evidence type="ECO:0000313" key="1">
    <source>
        <dbReference type="EMBL" id="BAU47561.1"/>
    </source>
</evidence>
<keyword evidence="2" id="KW-1185">Reference proteome</keyword>
<dbReference type="EMBL" id="AP014936">
    <property type="protein sequence ID" value="BAU47561.1"/>
    <property type="molecule type" value="Genomic_DNA"/>
</dbReference>
<dbReference type="Proteomes" id="UP000218899">
    <property type="component" value="Chromosome"/>
</dbReference>
<protein>
    <submittedName>
        <fullName evidence="1">Uncharacterized protein</fullName>
    </submittedName>
</protein>
<dbReference type="AlphaFoldDB" id="A0A1B4VB53"/>
<proteinExistence type="predicted"/>
<dbReference type="KEGG" id="sva:SVA_0982"/>
<reference evidence="1 2" key="1">
    <citation type="submission" date="2015-08" db="EMBL/GenBank/DDBJ databases">
        <title>Complete genome sequence of Sulfurifustis variabilis.</title>
        <authorList>
            <person name="Miura A."/>
            <person name="Kojima H."/>
            <person name="Fukui M."/>
        </authorList>
    </citation>
    <scope>NUCLEOTIDE SEQUENCE [LARGE SCALE GENOMIC DNA]</scope>
    <source>
        <strain evidence="2">skN76</strain>
    </source>
</reference>
<organism evidence="1 2">
    <name type="scientific">Sulfurifustis variabilis</name>
    <dbReference type="NCBI Taxonomy" id="1675686"/>
    <lineage>
        <taxon>Bacteria</taxon>
        <taxon>Pseudomonadati</taxon>
        <taxon>Pseudomonadota</taxon>
        <taxon>Gammaproteobacteria</taxon>
        <taxon>Acidiferrobacterales</taxon>
        <taxon>Acidiferrobacteraceae</taxon>
        <taxon>Sulfurifustis</taxon>
    </lineage>
</organism>
<name>A0A1B4VB53_9GAMM</name>
<gene>
    <name evidence="1" type="ORF">SVA_0982</name>
</gene>
<sequence>MAQMNKPTKLILLLLSHVLFAVGGGVLGYLAHEKLVSSIAFVDEVALVSRAATYVDIQRAQGSTKDYKAALLAYLEVLEKYRHEPSVLFTERVHSVDKTLAYVRLARVAEAEGNRTEVASYSKNAVASCAGTGWKDCSKEKLWAITARLDKASFMGAGTNNERRGGSNVAP</sequence>
<accession>A0A1B4VB53</accession>